<keyword evidence="5" id="KW-1185">Reference proteome</keyword>
<sequence length="475" mass="52342">MRAVLTAALMTVSMLNPRLCAAQEQPQSDPVLTLDEVLRSSAQYGPQIVEALARIRQAQGRALSAEGAFDTVFDVDARSRALGYYDGTLVEGRATQPLTDNGGYVYGGYRVSRGTFPIYEDQSYTNRLGEVKVGGLYALMRGRLIDERRARRTLAAGDLDIARFEARATAIGVQRQAMDAYQNWLAAGLRLRAYRDLLDLAQRRRGGLNRQVQLGARAEILVTENEQNLVRRRALVVRAEQDVQTAANRLSFFLRNENGEPIVPRLEQLPADSSALLRVTSRLQDAALLIRPDIRTAGAKIEQALTKLALAENDLRPRLDLRVEASKDLGDDGYGGTSRTPLEGIVGVRLTVPLQNRAAKGKVVEAQAELDAVEARRRTIRDQIQIEINGILIALDGGARLVETAREELALAERLAAAERRRFELGSSDFFLVNQREDTATDARVRLIEAEARQAGARAELIAATADTDALQLDF</sequence>
<gene>
    <name evidence="4" type="ORF">ABVV53_12740</name>
</gene>
<protein>
    <submittedName>
        <fullName evidence="4">TolC family protein</fullName>
    </submittedName>
</protein>
<evidence type="ECO:0000313" key="4">
    <source>
        <dbReference type="EMBL" id="MET1756316.1"/>
    </source>
</evidence>
<evidence type="ECO:0000313" key="5">
    <source>
        <dbReference type="Proteomes" id="UP001548713"/>
    </source>
</evidence>
<comment type="caution">
    <text evidence="4">The sequence shown here is derived from an EMBL/GenBank/DDBJ whole genome shotgun (WGS) entry which is preliminary data.</text>
</comment>
<dbReference type="InterPro" id="IPR010131">
    <property type="entry name" value="MdtP/NodT-like"/>
</dbReference>
<keyword evidence="3" id="KW-0732">Signal</keyword>
<keyword evidence="2" id="KW-0175">Coiled coil</keyword>
<dbReference type="PANTHER" id="PTHR30203">
    <property type="entry name" value="OUTER MEMBRANE CATION EFFLUX PROTEIN"/>
    <property type="match status" value="1"/>
</dbReference>
<dbReference type="InterPro" id="IPR003423">
    <property type="entry name" value="OMP_efflux"/>
</dbReference>
<dbReference type="Pfam" id="PF02321">
    <property type="entry name" value="OEP"/>
    <property type="match status" value="1"/>
</dbReference>
<dbReference type="SUPFAM" id="SSF56954">
    <property type="entry name" value="Outer membrane efflux proteins (OEP)"/>
    <property type="match status" value="1"/>
</dbReference>
<name>A0ABV2D362_9SPHN</name>
<feature type="coiled-coil region" evidence="2">
    <location>
        <begin position="356"/>
        <end position="422"/>
    </location>
</feature>
<accession>A0ABV2D362</accession>
<feature type="signal peptide" evidence="3">
    <location>
        <begin position="1"/>
        <end position="21"/>
    </location>
</feature>
<organism evidence="4 5">
    <name type="scientific">Novosphingobium kalidii</name>
    <dbReference type="NCBI Taxonomy" id="3230299"/>
    <lineage>
        <taxon>Bacteria</taxon>
        <taxon>Pseudomonadati</taxon>
        <taxon>Pseudomonadota</taxon>
        <taxon>Alphaproteobacteria</taxon>
        <taxon>Sphingomonadales</taxon>
        <taxon>Sphingomonadaceae</taxon>
        <taxon>Novosphingobium</taxon>
    </lineage>
</organism>
<evidence type="ECO:0000256" key="3">
    <source>
        <dbReference type="SAM" id="SignalP"/>
    </source>
</evidence>
<dbReference type="RefSeq" id="WP_353984888.1">
    <property type="nucleotide sequence ID" value="NZ_JBEWLY010000019.1"/>
</dbReference>
<dbReference type="PANTHER" id="PTHR30203:SF24">
    <property type="entry name" value="BLR4935 PROTEIN"/>
    <property type="match status" value="1"/>
</dbReference>
<dbReference type="Gene3D" id="1.20.1600.10">
    <property type="entry name" value="Outer membrane efflux proteins (OEP)"/>
    <property type="match status" value="1"/>
</dbReference>
<proteinExistence type="inferred from homology"/>
<dbReference type="Proteomes" id="UP001548713">
    <property type="component" value="Unassembled WGS sequence"/>
</dbReference>
<reference evidence="4 5" key="1">
    <citation type="submission" date="2024-07" db="EMBL/GenBank/DDBJ databases">
        <title>Novosphingobium kalidii RD2P27.</title>
        <authorList>
            <person name="Sun J.-Q."/>
        </authorList>
    </citation>
    <scope>NUCLEOTIDE SEQUENCE [LARGE SCALE GENOMIC DNA]</scope>
    <source>
        <strain evidence="4 5">RD2P27</strain>
    </source>
</reference>
<evidence type="ECO:0000256" key="2">
    <source>
        <dbReference type="SAM" id="Coils"/>
    </source>
</evidence>
<feature type="chain" id="PRO_5045650424" evidence="3">
    <location>
        <begin position="22"/>
        <end position="475"/>
    </location>
</feature>
<comment type="similarity">
    <text evidence="1">Belongs to the outer membrane factor (OMF) (TC 1.B.17) family.</text>
</comment>
<evidence type="ECO:0000256" key="1">
    <source>
        <dbReference type="ARBA" id="ARBA00007613"/>
    </source>
</evidence>
<dbReference type="EMBL" id="JBEWLY010000019">
    <property type="protein sequence ID" value="MET1756316.1"/>
    <property type="molecule type" value="Genomic_DNA"/>
</dbReference>